<evidence type="ECO:0000259" key="2">
    <source>
        <dbReference type="Pfam" id="PF13649"/>
    </source>
</evidence>
<dbReference type="CDD" id="cd02440">
    <property type="entry name" value="AdoMet_MTases"/>
    <property type="match status" value="1"/>
</dbReference>
<dbReference type="Pfam" id="PF13649">
    <property type="entry name" value="Methyltransf_25"/>
    <property type="match status" value="1"/>
</dbReference>
<sequence>MRYYKGRHTVTLDLSREHTPAMGINRSSISPEIKERCWVKRQWGWGVLGALGLGFVAVRVNGKLRPKPMPVQIEQFFLTNPLRVSYFGYRDALRLAGDLKGLRVLEVGVGVGVILEEIAKRVGEGGQAFGVDVQSDAVAKAEQRLSQGGLMSRTGLATANALDMPWTDGSMDRVITVAMLGEIPASHRVDALKEARRVLNDEGKLVVTEFWPDPHFIPLSRMVKLLRQAGFGIVDIHQKPFLYSISAKKEG</sequence>
<dbReference type="InterPro" id="IPR050508">
    <property type="entry name" value="Methyltransf_Superfamily"/>
</dbReference>
<dbReference type="SUPFAM" id="SSF53335">
    <property type="entry name" value="S-adenosyl-L-methionine-dependent methyltransferases"/>
    <property type="match status" value="1"/>
</dbReference>
<dbReference type="PANTHER" id="PTHR42912">
    <property type="entry name" value="METHYLTRANSFERASE"/>
    <property type="match status" value="1"/>
</dbReference>
<dbReference type="GO" id="GO:0008168">
    <property type="term" value="F:methyltransferase activity"/>
    <property type="evidence" value="ECO:0007669"/>
    <property type="project" value="TreeGrafter"/>
</dbReference>
<keyword evidence="1" id="KW-0472">Membrane</keyword>
<feature type="transmembrane region" description="Helical" evidence="1">
    <location>
        <begin position="43"/>
        <end position="60"/>
    </location>
</feature>
<feature type="domain" description="Methyltransferase" evidence="2">
    <location>
        <begin position="104"/>
        <end position="203"/>
    </location>
</feature>
<evidence type="ECO:0000256" key="1">
    <source>
        <dbReference type="SAM" id="Phobius"/>
    </source>
</evidence>
<name>A0A2T2WWB2_9FIRM</name>
<organism evidence="3 4">
    <name type="scientific">Sulfobacillus benefaciens</name>
    <dbReference type="NCBI Taxonomy" id="453960"/>
    <lineage>
        <taxon>Bacteria</taxon>
        <taxon>Bacillati</taxon>
        <taxon>Bacillota</taxon>
        <taxon>Clostridia</taxon>
        <taxon>Eubacteriales</taxon>
        <taxon>Clostridiales Family XVII. Incertae Sedis</taxon>
        <taxon>Sulfobacillus</taxon>
    </lineage>
</organism>
<accession>A0A2T2WWB2</accession>
<evidence type="ECO:0000313" key="4">
    <source>
        <dbReference type="Proteomes" id="UP000242699"/>
    </source>
</evidence>
<dbReference type="Proteomes" id="UP000242699">
    <property type="component" value="Unassembled WGS sequence"/>
</dbReference>
<proteinExistence type="predicted"/>
<dbReference type="AlphaFoldDB" id="A0A2T2WWB2"/>
<dbReference type="InterPro" id="IPR041698">
    <property type="entry name" value="Methyltransf_25"/>
</dbReference>
<keyword evidence="1" id="KW-1133">Transmembrane helix</keyword>
<reference evidence="3 4" key="1">
    <citation type="journal article" date="2014" name="BMC Genomics">
        <title>Comparison of environmental and isolate Sulfobacillus genomes reveals diverse carbon, sulfur, nitrogen, and hydrogen metabolisms.</title>
        <authorList>
            <person name="Justice N.B."/>
            <person name="Norman A."/>
            <person name="Brown C.T."/>
            <person name="Singh A."/>
            <person name="Thomas B.C."/>
            <person name="Banfield J.F."/>
        </authorList>
    </citation>
    <scope>NUCLEOTIDE SEQUENCE [LARGE SCALE GENOMIC DNA]</scope>
    <source>
        <strain evidence="3">AMDSBA1</strain>
    </source>
</reference>
<comment type="caution">
    <text evidence="3">The sequence shown here is derived from an EMBL/GenBank/DDBJ whole genome shotgun (WGS) entry which is preliminary data.</text>
</comment>
<dbReference type="Gene3D" id="3.40.50.150">
    <property type="entry name" value="Vaccinia Virus protein VP39"/>
    <property type="match status" value="1"/>
</dbReference>
<protein>
    <recommendedName>
        <fullName evidence="2">Methyltransferase domain-containing protein</fullName>
    </recommendedName>
</protein>
<dbReference type="InterPro" id="IPR029063">
    <property type="entry name" value="SAM-dependent_MTases_sf"/>
</dbReference>
<dbReference type="EMBL" id="PXYT01000035">
    <property type="protein sequence ID" value="PSR26516.1"/>
    <property type="molecule type" value="Genomic_DNA"/>
</dbReference>
<keyword evidence="1" id="KW-0812">Transmembrane</keyword>
<evidence type="ECO:0000313" key="3">
    <source>
        <dbReference type="EMBL" id="PSR26516.1"/>
    </source>
</evidence>
<gene>
    <name evidence="3" type="ORF">C7B43_13640</name>
</gene>